<comment type="caution">
    <text evidence="1">The sequence shown here is derived from an EMBL/GenBank/DDBJ whole genome shotgun (WGS) entry which is preliminary data.</text>
</comment>
<dbReference type="AlphaFoldDB" id="A0AAN9FJV5"/>
<dbReference type="Proteomes" id="UP001372338">
    <property type="component" value="Unassembled WGS sequence"/>
</dbReference>
<organism evidence="1 2">
    <name type="scientific">Crotalaria pallida</name>
    <name type="common">Smooth rattlebox</name>
    <name type="synonym">Crotalaria striata</name>
    <dbReference type="NCBI Taxonomy" id="3830"/>
    <lineage>
        <taxon>Eukaryota</taxon>
        <taxon>Viridiplantae</taxon>
        <taxon>Streptophyta</taxon>
        <taxon>Embryophyta</taxon>
        <taxon>Tracheophyta</taxon>
        <taxon>Spermatophyta</taxon>
        <taxon>Magnoliopsida</taxon>
        <taxon>eudicotyledons</taxon>
        <taxon>Gunneridae</taxon>
        <taxon>Pentapetalae</taxon>
        <taxon>rosids</taxon>
        <taxon>fabids</taxon>
        <taxon>Fabales</taxon>
        <taxon>Fabaceae</taxon>
        <taxon>Papilionoideae</taxon>
        <taxon>50 kb inversion clade</taxon>
        <taxon>genistoids sensu lato</taxon>
        <taxon>core genistoids</taxon>
        <taxon>Crotalarieae</taxon>
        <taxon>Crotalaria</taxon>
    </lineage>
</organism>
<evidence type="ECO:0000313" key="2">
    <source>
        <dbReference type="Proteomes" id="UP001372338"/>
    </source>
</evidence>
<name>A0AAN9FJV5_CROPI</name>
<dbReference type="EMBL" id="JAYWIO010000003">
    <property type="protein sequence ID" value="KAK7277280.1"/>
    <property type="molecule type" value="Genomic_DNA"/>
</dbReference>
<gene>
    <name evidence="1" type="ORF">RIF29_18431</name>
</gene>
<sequence length="173" mass="19085">MHDMQDSCLFTDLKTASISNQCINGSFRFVQVLHENGPSLKPVRNACMAIAGCHEHLSIEDGEMFLEEFLLHYGFGELVTWWVSFPVVGMPVFLPQISREKETLMAFTKRTVILAILCFILIQETVKESAATVAARHQGPIGATEHVTLAARGATVCHLEHLGTDKCAPAMIT</sequence>
<accession>A0AAN9FJV5</accession>
<protein>
    <submittedName>
        <fullName evidence="1">Uncharacterized protein</fullName>
    </submittedName>
</protein>
<keyword evidence="2" id="KW-1185">Reference proteome</keyword>
<evidence type="ECO:0000313" key="1">
    <source>
        <dbReference type="EMBL" id="KAK7277280.1"/>
    </source>
</evidence>
<proteinExistence type="predicted"/>
<reference evidence="1 2" key="1">
    <citation type="submission" date="2024-01" db="EMBL/GenBank/DDBJ databases">
        <title>The genomes of 5 underutilized Papilionoideae crops provide insights into root nodulation and disease resistanc.</title>
        <authorList>
            <person name="Yuan L."/>
        </authorList>
    </citation>
    <scope>NUCLEOTIDE SEQUENCE [LARGE SCALE GENOMIC DNA]</scope>
    <source>
        <strain evidence="1">ZHUSHIDOU_FW_LH</strain>
        <tissue evidence="1">Leaf</tissue>
    </source>
</reference>